<comment type="caution">
    <text evidence="2">The sequence shown here is derived from an EMBL/GenBank/DDBJ whole genome shotgun (WGS) entry which is preliminary data.</text>
</comment>
<evidence type="ECO:0000256" key="1">
    <source>
        <dbReference type="SAM" id="Phobius"/>
    </source>
</evidence>
<gene>
    <name evidence="2" type="ORF">WMO46_03850</name>
</gene>
<keyword evidence="1" id="KW-0472">Membrane</keyword>
<proteinExistence type="predicted"/>
<organism evidence="2 3">
    <name type="scientific">Alistipes intestinihominis</name>
    <dbReference type="NCBI Taxonomy" id="3133172"/>
    <lineage>
        <taxon>Bacteria</taxon>
        <taxon>Pseudomonadati</taxon>
        <taxon>Bacteroidota</taxon>
        <taxon>Bacteroidia</taxon>
        <taxon>Bacteroidales</taxon>
        <taxon>Rikenellaceae</taxon>
        <taxon>Alistipes</taxon>
    </lineage>
</organism>
<reference evidence="2 3" key="1">
    <citation type="submission" date="2024-03" db="EMBL/GenBank/DDBJ databases">
        <title>Human intestinal bacterial collection.</title>
        <authorList>
            <person name="Pauvert C."/>
            <person name="Hitch T.C.A."/>
            <person name="Clavel T."/>
        </authorList>
    </citation>
    <scope>NUCLEOTIDE SEQUENCE [LARGE SCALE GENOMIC DNA]</scope>
    <source>
        <strain evidence="2 3">CLA-KB-H122</strain>
    </source>
</reference>
<feature type="transmembrane region" description="Helical" evidence="1">
    <location>
        <begin position="43"/>
        <end position="67"/>
    </location>
</feature>
<feature type="transmembrane region" description="Helical" evidence="1">
    <location>
        <begin position="79"/>
        <end position="98"/>
    </location>
</feature>
<evidence type="ECO:0000313" key="2">
    <source>
        <dbReference type="EMBL" id="MEQ2544084.1"/>
    </source>
</evidence>
<dbReference type="EMBL" id="JBBMFL010000003">
    <property type="protein sequence ID" value="MEQ2544084.1"/>
    <property type="molecule type" value="Genomic_DNA"/>
</dbReference>
<keyword evidence="3" id="KW-1185">Reference proteome</keyword>
<keyword evidence="1" id="KW-1133">Transmembrane helix</keyword>
<evidence type="ECO:0000313" key="3">
    <source>
        <dbReference type="Proteomes" id="UP001460202"/>
    </source>
</evidence>
<keyword evidence="1" id="KW-0812">Transmembrane</keyword>
<sequence>MKKLLSALYAMPGPVWLFGAFGVSRMWSWLLAWAASGSLPTTWTAAAFDLCTLLASLLPLTLLWLLLRRSPYAVQQVSLYAGLKSAAHFAALFLYRPVFGDLPGAFSVPASALLTNAVMCALWFGVLRYFERSEDIARLFPAEERRRTWWPAVPMAALILTCM</sequence>
<feature type="transmembrane region" description="Helical" evidence="1">
    <location>
        <begin position="110"/>
        <end position="130"/>
    </location>
</feature>
<name>A0ABV1GUK0_9BACT</name>
<protein>
    <submittedName>
        <fullName evidence="2">Uncharacterized protein</fullName>
    </submittedName>
</protein>
<dbReference type="Proteomes" id="UP001460202">
    <property type="component" value="Unassembled WGS sequence"/>
</dbReference>
<accession>A0ABV1GUK0</accession>
<dbReference type="RefSeq" id="WP_195497650.1">
    <property type="nucleotide sequence ID" value="NZ_JBBMFL010000003.1"/>
</dbReference>